<dbReference type="EMBL" id="CAXLJM020000133">
    <property type="protein sequence ID" value="CAL8140181.1"/>
    <property type="molecule type" value="Genomic_DNA"/>
</dbReference>
<name>A0ABP1S0L0_9HEXA</name>
<sequence length="300" mass="34705">MATFQTFFSNVRRVFQKIIVTPKTNWKYFESLQSKFSSRIPMYAGVKGLDSLAKGNQNVKDWAGKFSSVLAAIVQVLFKNFTLTPEDPEGGAVFQPITKTIAATEIMYNSNDDATHFITCAPTQVPGFLSLLGYISAFDLGTWLMLLATGLGSGLFLRMILWEAHKVSEYDWYSATFVLNVLLGQGTRVIHVSRWVGGCWIMSVESNRILLDEIEYLASYEDKRGSKYGTRFRRDYKKKWSKVVDYWVLFTQLYYFNHRNMTMKQVFDKLAGRLIPPKTYYEMVQQLNKEYHLNIIKKWV</sequence>
<evidence type="ECO:0008006" key="4">
    <source>
        <dbReference type="Google" id="ProtNLM"/>
    </source>
</evidence>
<keyword evidence="3" id="KW-1185">Reference proteome</keyword>
<proteinExistence type="predicted"/>
<keyword evidence="1" id="KW-1133">Transmembrane helix</keyword>
<dbReference type="Proteomes" id="UP001642540">
    <property type="component" value="Unassembled WGS sequence"/>
</dbReference>
<comment type="caution">
    <text evidence="2">The sequence shown here is derived from an EMBL/GenBank/DDBJ whole genome shotgun (WGS) entry which is preliminary data.</text>
</comment>
<organism evidence="2 3">
    <name type="scientific">Orchesella dallaii</name>
    <dbReference type="NCBI Taxonomy" id="48710"/>
    <lineage>
        <taxon>Eukaryota</taxon>
        <taxon>Metazoa</taxon>
        <taxon>Ecdysozoa</taxon>
        <taxon>Arthropoda</taxon>
        <taxon>Hexapoda</taxon>
        <taxon>Collembola</taxon>
        <taxon>Entomobryomorpha</taxon>
        <taxon>Entomobryoidea</taxon>
        <taxon>Orchesellidae</taxon>
        <taxon>Orchesellinae</taxon>
        <taxon>Orchesella</taxon>
    </lineage>
</organism>
<evidence type="ECO:0000313" key="3">
    <source>
        <dbReference type="Proteomes" id="UP001642540"/>
    </source>
</evidence>
<accession>A0ABP1S0L0</accession>
<gene>
    <name evidence="2" type="ORF">ODALV1_LOCUS28178</name>
</gene>
<reference evidence="2 3" key="1">
    <citation type="submission" date="2024-08" db="EMBL/GenBank/DDBJ databases">
        <authorList>
            <person name="Cucini C."/>
            <person name="Frati F."/>
        </authorList>
    </citation>
    <scope>NUCLEOTIDE SEQUENCE [LARGE SCALE GENOMIC DNA]</scope>
</reference>
<evidence type="ECO:0000256" key="1">
    <source>
        <dbReference type="SAM" id="Phobius"/>
    </source>
</evidence>
<protein>
    <recommendedName>
        <fullName evidence="4">Transmembrane protein</fullName>
    </recommendedName>
</protein>
<keyword evidence="1" id="KW-0472">Membrane</keyword>
<keyword evidence="1" id="KW-0812">Transmembrane</keyword>
<evidence type="ECO:0000313" key="2">
    <source>
        <dbReference type="EMBL" id="CAL8140181.1"/>
    </source>
</evidence>
<feature type="transmembrane region" description="Helical" evidence="1">
    <location>
        <begin position="131"/>
        <end position="157"/>
    </location>
</feature>